<reference evidence="1 2" key="1">
    <citation type="journal article" date="2014" name="Genome Announc.">
        <title>Complete Genome Sequence of Mycoplasma ovis Strain Michigan, a Hemoplasma of Sheep with Two Distinct 16S rRNA Genes.</title>
        <authorList>
            <person name="Deshuillers P.L."/>
            <person name="Santos A.P."/>
            <person name="do Nascimento N.C."/>
            <person name="Hampel J.A."/>
            <person name="Bergin I.L."/>
            <person name="Dyson M.C."/>
            <person name="Messick J.B."/>
        </authorList>
    </citation>
    <scope>NUCLEOTIDE SEQUENCE [LARGE SCALE GENOMIC DNA]</scope>
    <source>
        <strain evidence="1 2">Michigan</strain>
    </source>
</reference>
<organism evidence="1 2">
    <name type="scientific">Mycoplasma ovis str. Michigan</name>
    <dbReference type="NCBI Taxonomy" id="1415773"/>
    <lineage>
        <taxon>Bacteria</taxon>
        <taxon>Bacillati</taxon>
        <taxon>Mycoplasmatota</taxon>
        <taxon>Mollicutes</taxon>
        <taxon>Mycoplasmataceae</taxon>
        <taxon>Mycoplasma</taxon>
    </lineage>
</organism>
<evidence type="ECO:0000313" key="2">
    <source>
        <dbReference type="Proteomes" id="UP000018745"/>
    </source>
</evidence>
<name>A0ABN4BR77_9MOLU</name>
<protein>
    <submittedName>
        <fullName evidence="1">Uncharacterized protein</fullName>
    </submittedName>
</protein>
<sequence length="49" mass="5602">MNSKLTPISGCPRKGRLVMKRLTNNVERVKPHLLKDLRDLKLSKCSIVN</sequence>
<gene>
    <name evidence="1" type="ORF">OVS_00075</name>
</gene>
<evidence type="ECO:0000313" key="1">
    <source>
        <dbReference type="EMBL" id="AHC40073.1"/>
    </source>
</evidence>
<accession>A0ABN4BR77</accession>
<keyword evidence="2" id="KW-1185">Reference proteome</keyword>
<proteinExistence type="predicted"/>
<dbReference type="EMBL" id="CP006935">
    <property type="protein sequence ID" value="AHC40073.1"/>
    <property type="molecule type" value="Genomic_DNA"/>
</dbReference>
<dbReference type="Proteomes" id="UP000018745">
    <property type="component" value="Chromosome"/>
</dbReference>